<dbReference type="EMBL" id="AMRM01000002">
    <property type="protein sequence ID" value="EKF20452.1"/>
    <property type="molecule type" value="Genomic_DNA"/>
</dbReference>
<dbReference type="GO" id="GO:0010181">
    <property type="term" value="F:FMN binding"/>
    <property type="evidence" value="ECO:0007669"/>
    <property type="project" value="TreeGrafter"/>
</dbReference>
<proteinExistence type="predicted"/>
<protein>
    <submittedName>
        <fullName evidence="2">NADPH-dependent FMN reductase</fullName>
    </submittedName>
</protein>
<comment type="caution">
    <text evidence="2">The sequence shown here is derived from an EMBL/GenBank/DDBJ whole genome shotgun (WGS) entry which is preliminary data.</text>
</comment>
<sequence>MTRPNVAVFVGSLSARSINRRLSLALQAAGRDLFSFSTVNIDYLPLYNRDLDQDLPPAVKRLKAQVQEADALLFVTPEYNRSVPSALKNALDWGSRPYGASVWRGKMAAVAGASVGALGTAVAQTHLRTVLMHLDVVTLPQPELYVKVTDALLTETGEVLDPDFERLLADFMRRFSVLVASANGRT</sequence>
<evidence type="ECO:0000313" key="2">
    <source>
        <dbReference type="EMBL" id="EKF20452.1"/>
    </source>
</evidence>
<evidence type="ECO:0000259" key="1">
    <source>
        <dbReference type="Pfam" id="PF03358"/>
    </source>
</evidence>
<dbReference type="GO" id="GO:0005829">
    <property type="term" value="C:cytosol"/>
    <property type="evidence" value="ECO:0007669"/>
    <property type="project" value="TreeGrafter"/>
</dbReference>
<accession>K2MSU2</accession>
<dbReference type="PANTHER" id="PTHR30543">
    <property type="entry name" value="CHROMATE REDUCTASE"/>
    <property type="match status" value="1"/>
</dbReference>
<dbReference type="PATRIC" id="fig|391937.3.peg.346"/>
<dbReference type="InterPro" id="IPR029039">
    <property type="entry name" value="Flavoprotein-like_sf"/>
</dbReference>
<dbReference type="eggNOG" id="COG0431">
    <property type="taxonomic scope" value="Bacteria"/>
</dbReference>
<dbReference type="PANTHER" id="PTHR30543:SF21">
    <property type="entry name" value="NAD(P)H-DEPENDENT FMN REDUCTASE LOT6"/>
    <property type="match status" value="1"/>
</dbReference>
<dbReference type="OrthoDB" id="9812295at2"/>
<organism evidence="2 3">
    <name type="scientific">Nitratireductor pacificus pht-3B</name>
    <dbReference type="NCBI Taxonomy" id="391937"/>
    <lineage>
        <taxon>Bacteria</taxon>
        <taxon>Pseudomonadati</taxon>
        <taxon>Pseudomonadota</taxon>
        <taxon>Alphaproteobacteria</taxon>
        <taxon>Hyphomicrobiales</taxon>
        <taxon>Phyllobacteriaceae</taxon>
        <taxon>Nitratireductor</taxon>
    </lineage>
</organism>
<dbReference type="RefSeq" id="WP_008593468.1">
    <property type="nucleotide sequence ID" value="NZ_AMRM01000002.1"/>
</dbReference>
<dbReference type="SUPFAM" id="SSF52218">
    <property type="entry name" value="Flavoproteins"/>
    <property type="match status" value="1"/>
</dbReference>
<dbReference type="STRING" id="391937.NA2_01669"/>
<evidence type="ECO:0000313" key="3">
    <source>
        <dbReference type="Proteomes" id="UP000006786"/>
    </source>
</evidence>
<dbReference type="Pfam" id="PF03358">
    <property type="entry name" value="FMN_red"/>
    <property type="match status" value="1"/>
</dbReference>
<dbReference type="AlphaFoldDB" id="K2MSU2"/>
<reference evidence="2 3" key="1">
    <citation type="journal article" date="2012" name="J. Bacteriol.">
        <title>Genome Sequence of Nitratireductor pacificus Type Strain pht-3B.</title>
        <authorList>
            <person name="Lai Q."/>
            <person name="Li G."/>
            <person name="Shao Z."/>
        </authorList>
    </citation>
    <scope>NUCLEOTIDE SEQUENCE [LARGE SCALE GENOMIC DNA]</scope>
    <source>
        <strain evidence="3">pht-3B</strain>
    </source>
</reference>
<dbReference type="Proteomes" id="UP000006786">
    <property type="component" value="Unassembled WGS sequence"/>
</dbReference>
<dbReference type="GO" id="GO:0016491">
    <property type="term" value="F:oxidoreductase activity"/>
    <property type="evidence" value="ECO:0007669"/>
    <property type="project" value="InterPro"/>
</dbReference>
<feature type="domain" description="NADPH-dependent FMN reductase-like" evidence="1">
    <location>
        <begin position="5"/>
        <end position="146"/>
    </location>
</feature>
<gene>
    <name evidence="2" type="ORF">NA2_01669</name>
</gene>
<dbReference type="InterPro" id="IPR050712">
    <property type="entry name" value="NAD(P)H-dep_reductase"/>
</dbReference>
<dbReference type="InterPro" id="IPR005025">
    <property type="entry name" value="FMN_Rdtase-like_dom"/>
</dbReference>
<dbReference type="Gene3D" id="3.40.50.360">
    <property type="match status" value="1"/>
</dbReference>
<name>K2MSU2_9HYPH</name>
<keyword evidence="3" id="KW-1185">Reference proteome</keyword>